<dbReference type="KEGG" id="nev:NTE_00346"/>
<dbReference type="AlphaFoldDB" id="A0A075MME9"/>
<protein>
    <submittedName>
        <fullName evidence="1">Uncharacterized protein</fullName>
    </submittedName>
</protein>
<dbReference type="EMBL" id="CP007174">
    <property type="protein sequence ID" value="AIF82428.1"/>
    <property type="molecule type" value="Genomic_DNA"/>
</dbReference>
<dbReference type="HOGENOM" id="CLU_3227626_0_0_2"/>
<name>A0A075MME9_9ARCH</name>
<gene>
    <name evidence="1" type="ORF">NTE_00346</name>
</gene>
<sequence length="43" mass="5075">MFENIIKLASFIKPALLMINVWTGISLWERGYISILHYFTTNE</sequence>
<organism evidence="1 2">
    <name type="scientific">Candidatus Nitrososphaera evergladensis SR1</name>
    <dbReference type="NCBI Taxonomy" id="1459636"/>
    <lineage>
        <taxon>Archaea</taxon>
        <taxon>Nitrososphaerota</taxon>
        <taxon>Nitrososphaeria</taxon>
        <taxon>Nitrososphaerales</taxon>
        <taxon>Nitrososphaeraceae</taxon>
        <taxon>Nitrososphaera</taxon>
    </lineage>
</organism>
<accession>A0A075MME9</accession>
<evidence type="ECO:0000313" key="1">
    <source>
        <dbReference type="EMBL" id="AIF82428.1"/>
    </source>
</evidence>
<proteinExistence type="predicted"/>
<evidence type="ECO:0000313" key="2">
    <source>
        <dbReference type="Proteomes" id="UP000028194"/>
    </source>
</evidence>
<keyword evidence="2" id="KW-1185">Reference proteome</keyword>
<reference evidence="1 2" key="1">
    <citation type="journal article" date="2014" name="PLoS ONE">
        <title>Genome Sequence of Candidatus Nitrososphaera evergladensis from Group I.1b Enriched from Everglades Soil Reveals Novel Genomic Features of the Ammonia-Oxidizing Archaea.</title>
        <authorList>
            <person name="Zhalnina K.V."/>
            <person name="Dias R."/>
            <person name="Leonard M.T."/>
            <person name="Dorr de Quadros P."/>
            <person name="Camargo F.A."/>
            <person name="Drew J.C."/>
            <person name="Farmerie W.G."/>
            <person name="Daroub S.H."/>
            <person name="Triplett E.W."/>
        </authorList>
    </citation>
    <scope>NUCLEOTIDE SEQUENCE [LARGE SCALE GENOMIC DNA]</scope>
    <source>
        <strain evidence="1 2">SR1</strain>
    </source>
</reference>
<dbReference type="Proteomes" id="UP000028194">
    <property type="component" value="Chromosome"/>
</dbReference>